<dbReference type="InterPro" id="IPR006311">
    <property type="entry name" value="TAT_signal"/>
</dbReference>
<dbReference type="InterPro" id="IPR008354">
    <property type="entry name" value="Glc-Fru_OxRdtase_bac"/>
</dbReference>
<feature type="domain" description="Gfo/Idh/MocA-like oxidoreductase N-terminal" evidence="3">
    <location>
        <begin position="62"/>
        <end position="185"/>
    </location>
</feature>
<dbReference type="PROSITE" id="PS51318">
    <property type="entry name" value="TAT"/>
    <property type="match status" value="1"/>
</dbReference>
<dbReference type="InterPro" id="IPR050984">
    <property type="entry name" value="Gfo/Idh/MocA_domain"/>
</dbReference>
<evidence type="ECO:0000256" key="1">
    <source>
        <dbReference type="ARBA" id="ARBA00010928"/>
    </source>
</evidence>
<dbReference type="PRINTS" id="PR01775">
    <property type="entry name" value="GLFROXRDTASE"/>
</dbReference>
<evidence type="ECO:0000259" key="4">
    <source>
        <dbReference type="Pfam" id="PF22725"/>
    </source>
</evidence>
<protein>
    <submittedName>
        <fullName evidence="5">Gfo/Idh/MocA family protein</fullName>
    </submittedName>
</protein>
<evidence type="ECO:0000313" key="6">
    <source>
        <dbReference type="Proteomes" id="UP001597544"/>
    </source>
</evidence>
<keyword evidence="2" id="KW-0560">Oxidoreductase</keyword>
<dbReference type="EMBL" id="JBHULU010000021">
    <property type="protein sequence ID" value="MFD2515769.1"/>
    <property type="molecule type" value="Genomic_DNA"/>
</dbReference>
<dbReference type="SUPFAM" id="SSF55347">
    <property type="entry name" value="Glyceraldehyde-3-phosphate dehydrogenase-like, C-terminal domain"/>
    <property type="match status" value="1"/>
</dbReference>
<reference evidence="6" key="1">
    <citation type="journal article" date="2019" name="Int. J. Syst. Evol. Microbiol.">
        <title>The Global Catalogue of Microorganisms (GCM) 10K type strain sequencing project: providing services to taxonomists for standard genome sequencing and annotation.</title>
        <authorList>
            <consortium name="The Broad Institute Genomics Platform"/>
            <consortium name="The Broad Institute Genome Sequencing Center for Infectious Disease"/>
            <person name="Wu L."/>
            <person name="Ma J."/>
        </authorList>
    </citation>
    <scope>NUCLEOTIDE SEQUENCE [LARGE SCALE GENOMIC DNA]</scope>
    <source>
        <strain evidence="6">KCTC 42498</strain>
    </source>
</reference>
<dbReference type="PANTHER" id="PTHR22604">
    <property type="entry name" value="OXIDOREDUCTASES"/>
    <property type="match status" value="1"/>
</dbReference>
<dbReference type="Gene3D" id="3.40.50.720">
    <property type="entry name" value="NAD(P)-binding Rossmann-like Domain"/>
    <property type="match status" value="1"/>
</dbReference>
<evidence type="ECO:0000259" key="3">
    <source>
        <dbReference type="Pfam" id="PF01408"/>
    </source>
</evidence>
<dbReference type="InterPro" id="IPR000683">
    <property type="entry name" value="Gfo/Idh/MocA-like_OxRdtase_N"/>
</dbReference>
<sequence>MKKHNQNLLHDRRSFIKGISFALGASALGMPLISFSTGAAGSSETGSDSEFETVRPSQKKLGVALVGLGSYSTHQLAPALQDTEKCHLAGIVTGTPSKAEAWKRKYNIPDKNIYNYDTMQQIKGNPDIDIIYIVLPNGMHAEYTIKAAETGKHVICEKPMATSVEDCKRMIDACNRNNVKLSIGYRLHFEPHHQRVMELGQQKVYGAVNKIEAADSFVLRGDPTVWRLDKELAGGGPLMDLGIYCVQGAIYTLGNEPSAVTAKFGEITRPDYFDEVEQSIDWQMHFQDGAVAYCSSSYNDSASRLYGKAKNGWWELQPSFGYSGIKGRTSEGPMNLPNVNQQARQMDAFAECILENKESRVPGEMGMRDVNILMAIYEAARTGKKVQIS</sequence>
<dbReference type="SUPFAM" id="SSF51735">
    <property type="entry name" value="NAD(P)-binding Rossmann-fold domains"/>
    <property type="match status" value="1"/>
</dbReference>
<feature type="domain" description="GFO/IDH/MocA-like oxidoreductase" evidence="4">
    <location>
        <begin position="193"/>
        <end position="302"/>
    </location>
</feature>
<dbReference type="Pfam" id="PF01408">
    <property type="entry name" value="GFO_IDH_MocA"/>
    <property type="match status" value="1"/>
</dbReference>
<dbReference type="Proteomes" id="UP001597544">
    <property type="component" value="Unassembled WGS sequence"/>
</dbReference>
<dbReference type="InterPro" id="IPR036291">
    <property type="entry name" value="NAD(P)-bd_dom_sf"/>
</dbReference>
<comment type="similarity">
    <text evidence="1">Belongs to the Gfo/Idh/MocA family.</text>
</comment>
<dbReference type="Gene3D" id="3.30.360.10">
    <property type="entry name" value="Dihydrodipicolinate Reductase, domain 2"/>
    <property type="match status" value="1"/>
</dbReference>
<name>A0ABW5IQW7_9BACT</name>
<dbReference type="Pfam" id="PF22725">
    <property type="entry name" value="GFO_IDH_MocA_C3"/>
    <property type="match status" value="1"/>
</dbReference>
<dbReference type="RefSeq" id="WP_377511163.1">
    <property type="nucleotide sequence ID" value="NZ_JBHULU010000021.1"/>
</dbReference>
<dbReference type="InterPro" id="IPR055170">
    <property type="entry name" value="GFO_IDH_MocA-like_dom"/>
</dbReference>
<evidence type="ECO:0000256" key="2">
    <source>
        <dbReference type="ARBA" id="ARBA00023002"/>
    </source>
</evidence>
<evidence type="ECO:0000313" key="5">
    <source>
        <dbReference type="EMBL" id="MFD2515769.1"/>
    </source>
</evidence>
<keyword evidence="6" id="KW-1185">Reference proteome</keyword>
<dbReference type="PANTHER" id="PTHR22604:SF105">
    <property type="entry name" value="TRANS-1,2-DIHYDROBENZENE-1,2-DIOL DEHYDROGENASE"/>
    <property type="match status" value="1"/>
</dbReference>
<comment type="caution">
    <text evidence="5">The sequence shown here is derived from an EMBL/GenBank/DDBJ whole genome shotgun (WGS) entry which is preliminary data.</text>
</comment>
<gene>
    <name evidence="5" type="ORF">ACFSRY_17995</name>
</gene>
<proteinExistence type="inferred from homology"/>
<organism evidence="5 6">
    <name type="scientific">Pontibacter locisalis</name>
    <dbReference type="NCBI Taxonomy" id="1719035"/>
    <lineage>
        <taxon>Bacteria</taxon>
        <taxon>Pseudomonadati</taxon>
        <taxon>Bacteroidota</taxon>
        <taxon>Cytophagia</taxon>
        <taxon>Cytophagales</taxon>
        <taxon>Hymenobacteraceae</taxon>
        <taxon>Pontibacter</taxon>
    </lineage>
</organism>
<accession>A0ABW5IQW7</accession>